<dbReference type="Proteomes" id="UP000480122">
    <property type="component" value="Unassembled WGS sequence"/>
</dbReference>
<keyword evidence="2 4" id="KW-0238">DNA-binding</keyword>
<keyword evidence="8" id="KW-1185">Reference proteome</keyword>
<dbReference type="SUPFAM" id="SSF48498">
    <property type="entry name" value="Tetracyclin repressor-like, C-terminal domain"/>
    <property type="match status" value="1"/>
</dbReference>
<comment type="caution">
    <text evidence="7">The sequence shown here is derived from an EMBL/GenBank/DDBJ whole genome shotgun (WGS) entry which is preliminary data.</text>
</comment>
<evidence type="ECO:0000256" key="2">
    <source>
        <dbReference type="ARBA" id="ARBA00023125"/>
    </source>
</evidence>
<reference evidence="7 8" key="1">
    <citation type="submission" date="2019-11" db="EMBL/GenBank/DDBJ databases">
        <title>Agromyces kandeliae sp. nov., isolated from mangrove soil.</title>
        <authorList>
            <person name="Wang R."/>
        </authorList>
    </citation>
    <scope>NUCLEOTIDE SEQUENCE [LARGE SCALE GENOMIC DNA]</scope>
    <source>
        <strain evidence="7 8">JCM 11431</strain>
    </source>
</reference>
<protein>
    <submittedName>
        <fullName evidence="7">TetR family transcriptional regulator</fullName>
    </submittedName>
</protein>
<name>A0A7C9MG50_9MICO</name>
<feature type="DNA-binding region" description="H-T-H motif" evidence="4">
    <location>
        <begin position="95"/>
        <end position="114"/>
    </location>
</feature>
<feature type="domain" description="HTH tetR-type" evidence="6">
    <location>
        <begin position="72"/>
        <end position="132"/>
    </location>
</feature>
<keyword evidence="3" id="KW-0804">Transcription</keyword>
<dbReference type="AlphaFoldDB" id="A0A7C9MG50"/>
<evidence type="ECO:0000256" key="1">
    <source>
        <dbReference type="ARBA" id="ARBA00023015"/>
    </source>
</evidence>
<keyword evidence="1" id="KW-0805">Transcription regulation</keyword>
<sequence length="277" mass="30130">MPRGRRIRRRGRRRRGSGVPRWSRSRRWWSRGLRSKNTNGRTLSIRTFVRKIERVSTGISIDVADGRRARGDASRRQVLAAAVDLASVEGLDQLSIARIADAASVSKSGVATLFGSKERLQLATVEAARLRFVETVVEPARELPRGLGRVLALADRWIAYSRGRVFPGGCFFAEAAADFDAKPGPVRDAIDHALADWSGYLAASLGHARSLGELPALDDPDQLAFEFNALLDLANRDSVMRGSNASYARARRGIVARLRAVGADPAAVDVFAAVSDA</sequence>
<dbReference type="Gene3D" id="1.10.357.10">
    <property type="entry name" value="Tetracycline Repressor, domain 2"/>
    <property type="match status" value="1"/>
</dbReference>
<feature type="region of interest" description="Disordered" evidence="5">
    <location>
        <begin position="1"/>
        <end position="20"/>
    </location>
</feature>
<dbReference type="InterPro" id="IPR001647">
    <property type="entry name" value="HTH_TetR"/>
</dbReference>
<dbReference type="InterPro" id="IPR036271">
    <property type="entry name" value="Tet_transcr_reg_TetR-rel_C_sf"/>
</dbReference>
<dbReference type="Pfam" id="PF16925">
    <property type="entry name" value="TetR_C_13"/>
    <property type="match status" value="1"/>
</dbReference>
<evidence type="ECO:0000259" key="6">
    <source>
        <dbReference type="PROSITE" id="PS50977"/>
    </source>
</evidence>
<evidence type="ECO:0000256" key="3">
    <source>
        <dbReference type="ARBA" id="ARBA00023163"/>
    </source>
</evidence>
<dbReference type="Pfam" id="PF00440">
    <property type="entry name" value="TetR_N"/>
    <property type="match status" value="1"/>
</dbReference>
<dbReference type="EMBL" id="WODA01000006">
    <property type="protein sequence ID" value="MUN06398.1"/>
    <property type="molecule type" value="Genomic_DNA"/>
</dbReference>
<dbReference type="PROSITE" id="PS50977">
    <property type="entry name" value="HTH_TETR_2"/>
    <property type="match status" value="1"/>
</dbReference>
<dbReference type="GO" id="GO:0003677">
    <property type="term" value="F:DNA binding"/>
    <property type="evidence" value="ECO:0007669"/>
    <property type="project" value="UniProtKB-UniRule"/>
</dbReference>
<dbReference type="SUPFAM" id="SSF46689">
    <property type="entry name" value="Homeodomain-like"/>
    <property type="match status" value="1"/>
</dbReference>
<dbReference type="InterPro" id="IPR011075">
    <property type="entry name" value="TetR_C"/>
</dbReference>
<dbReference type="Gene3D" id="1.10.10.60">
    <property type="entry name" value="Homeodomain-like"/>
    <property type="match status" value="1"/>
</dbReference>
<proteinExistence type="predicted"/>
<dbReference type="InterPro" id="IPR009057">
    <property type="entry name" value="Homeodomain-like_sf"/>
</dbReference>
<dbReference type="PANTHER" id="PTHR47506">
    <property type="entry name" value="TRANSCRIPTIONAL REGULATORY PROTEIN"/>
    <property type="match status" value="1"/>
</dbReference>
<evidence type="ECO:0000256" key="5">
    <source>
        <dbReference type="SAM" id="MobiDB-lite"/>
    </source>
</evidence>
<accession>A0A7C9MG50</accession>
<dbReference type="PANTHER" id="PTHR47506:SF6">
    <property type="entry name" value="HTH-TYPE TRANSCRIPTIONAL REPRESSOR NEMR"/>
    <property type="match status" value="1"/>
</dbReference>
<gene>
    <name evidence="7" type="ORF">GLX25_04610</name>
</gene>
<evidence type="ECO:0000256" key="4">
    <source>
        <dbReference type="PROSITE-ProRule" id="PRU00335"/>
    </source>
</evidence>
<organism evidence="7 8">
    <name type="scientific">Agromyces luteolus</name>
    <dbReference type="NCBI Taxonomy" id="88373"/>
    <lineage>
        <taxon>Bacteria</taxon>
        <taxon>Bacillati</taxon>
        <taxon>Actinomycetota</taxon>
        <taxon>Actinomycetes</taxon>
        <taxon>Micrococcales</taxon>
        <taxon>Microbacteriaceae</taxon>
        <taxon>Agromyces</taxon>
    </lineage>
</organism>
<evidence type="ECO:0000313" key="8">
    <source>
        <dbReference type="Proteomes" id="UP000480122"/>
    </source>
</evidence>
<evidence type="ECO:0000313" key="7">
    <source>
        <dbReference type="EMBL" id="MUN06398.1"/>
    </source>
</evidence>
<feature type="compositionally biased region" description="Basic residues" evidence="5">
    <location>
        <begin position="1"/>
        <end position="16"/>
    </location>
</feature>
<dbReference type="OrthoDB" id="326421at2"/>